<dbReference type="AlphaFoldDB" id="K0JV24"/>
<dbReference type="Proteomes" id="UP000006281">
    <property type="component" value="Chromosome"/>
</dbReference>
<gene>
    <name evidence="3" type="ordered locus">BN6_44290</name>
</gene>
<dbReference type="PATRIC" id="fig|1179773.3.peg.4437"/>
<dbReference type="KEGG" id="sesp:BN6_44290"/>
<keyword evidence="4" id="KW-1185">Reference proteome</keyword>
<feature type="transmembrane region" description="Helical" evidence="2">
    <location>
        <begin position="162"/>
        <end position="180"/>
    </location>
</feature>
<evidence type="ECO:0000313" key="4">
    <source>
        <dbReference type="Proteomes" id="UP000006281"/>
    </source>
</evidence>
<dbReference type="Pfam" id="PF03995">
    <property type="entry name" value="Inhibitor_I36"/>
    <property type="match status" value="1"/>
</dbReference>
<reference evidence="3 4" key="1">
    <citation type="journal article" date="2012" name="BMC Genomics">
        <title>Complete genome sequence of Saccharothrix espanaensis DSM 44229T and comparison to the other completely sequenced Pseudonocardiaceae.</title>
        <authorList>
            <person name="Strobel T."/>
            <person name="Al-Dilaimi A."/>
            <person name="Blom J."/>
            <person name="Gessner A."/>
            <person name="Kalinowski J."/>
            <person name="Luzhetska M."/>
            <person name="Puhler A."/>
            <person name="Szczepanowski R."/>
            <person name="Bechthold A."/>
            <person name="Ruckert C."/>
        </authorList>
    </citation>
    <scope>NUCLEOTIDE SEQUENCE [LARGE SCALE GENOMIC DNA]</scope>
    <source>
        <strain evidence="4">ATCC 51144 / DSM 44229 / JCM 9112 / NBRC 15066 / NRRL 15764</strain>
    </source>
</reference>
<dbReference type="STRING" id="1179773.BN6_44290"/>
<protein>
    <submittedName>
        <fullName evidence="3">Putative membrane protein</fullName>
    </submittedName>
</protein>
<dbReference type="EMBL" id="HE804045">
    <property type="protein sequence ID" value="CCH31710.1"/>
    <property type="molecule type" value="Genomic_DNA"/>
</dbReference>
<evidence type="ECO:0000256" key="2">
    <source>
        <dbReference type="SAM" id="Phobius"/>
    </source>
</evidence>
<evidence type="ECO:0000313" key="3">
    <source>
        <dbReference type="EMBL" id="CCH31710.1"/>
    </source>
</evidence>
<proteinExistence type="predicted"/>
<keyword evidence="2" id="KW-1133">Transmembrane helix</keyword>
<dbReference type="eggNOG" id="COG3636">
    <property type="taxonomic scope" value="Bacteria"/>
</dbReference>
<feature type="compositionally biased region" description="Basic residues" evidence="1">
    <location>
        <begin position="1"/>
        <end position="10"/>
    </location>
</feature>
<evidence type="ECO:0000256" key="1">
    <source>
        <dbReference type="SAM" id="MobiDB-lite"/>
    </source>
</evidence>
<organism evidence="3 4">
    <name type="scientific">Saccharothrix espanaensis (strain ATCC 51144 / DSM 44229 / JCM 9112 / NBRC 15066 / NRRL 15764)</name>
    <dbReference type="NCBI Taxonomy" id="1179773"/>
    <lineage>
        <taxon>Bacteria</taxon>
        <taxon>Bacillati</taxon>
        <taxon>Actinomycetota</taxon>
        <taxon>Actinomycetes</taxon>
        <taxon>Pseudonocardiales</taxon>
        <taxon>Pseudonocardiaceae</taxon>
        <taxon>Saccharothrix</taxon>
    </lineage>
</organism>
<keyword evidence="2" id="KW-0812">Transmembrane</keyword>
<accession>K0JV24</accession>
<feature type="region of interest" description="Disordered" evidence="1">
    <location>
        <begin position="1"/>
        <end position="53"/>
    </location>
</feature>
<dbReference type="HOGENOM" id="CLU_979660_0_0_11"/>
<sequence>MAHLPCHRCRTRSDPAGRGVRHRPAGQPVAWENDGQRDNRNRAPGRVAKAPEGAGPAAVFARRLWELKQRAGDPSYDSMRKDHGALASKSALSAAARGAQLPSWETTWEFVRSLAVGVLGQDEQRVHATWRQRWDQAAAAVLAQAAPVERPPAAPWIRRRKWWLLGAVAAIVIGVLLVTASRSRPEHPTPTTIAEPCEATWLCLYRNTGFDDMNFRTQRQNMCWRLADYHLQDAVFSYDNNLPITAHFYDSAKNRVGDIRAGDSSPDSSALPGAFWFCTGSARP</sequence>
<name>K0JV24_SACES</name>
<keyword evidence="2" id="KW-0472">Membrane</keyword>